<evidence type="ECO:0000256" key="3">
    <source>
        <dbReference type="ARBA" id="ARBA00023125"/>
    </source>
</evidence>
<gene>
    <name evidence="5" type="ORF">Trco_006974</name>
</gene>
<reference evidence="5" key="1">
    <citation type="submission" date="2021-08" db="EMBL/GenBank/DDBJ databases">
        <title>Chromosome-Level Trichoderma cornu-damae using Hi-C Data.</title>
        <authorList>
            <person name="Kim C.S."/>
        </authorList>
    </citation>
    <scope>NUCLEOTIDE SEQUENCE</scope>
    <source>
        <strain evidence="5">KA19-0412C</strain>
    </source>
</reference>
<dbReference type="InterPro" id="IPR052073">
    <property type="entry name" value="Amide_Lactam_Regulators"/>
</dbReference>
<dbReference type="Proteomes" id="UP000827724">
    <property type="component" value="Unassembled WGS sequence"/>
</dbReference>
<protein>
    <submittedName>
        <fullName evidence="5">Uncharacterized protein</fullName>
    </submittedName>
</protein>
<name>A0A9P8QML8_9HYPO</name>
<proteinExistence type="predicted"/>
<dbReference type="PANTHER" id="PTHR47171:SF1">
    <property type="entry name" value="ZN(II)2CYS6 TRANSCRIPTION FACTOR (EUROFUNG)"/>
    <property type="match status" value="1"/>
</dbReference>
<keyword evidence="3" id="KW-0238">DNA-binding</keyword>
<dbReference type="EMBL" id="JAIWOZ010000005">
    <property type="protein sequence ID" value="KAH6605267.1"/>
    <property type="molecule type" value="Genomic_DNA"/>
</dbReference>
<keyword evidence="6" id="KW-1185">Reference proteome</keyword>
<dbReference type="OrthoDB" id="5121955at2759"/>
<evidence type="ECO:0000256" key="2">
    <source>
        <dbReference type="ARBA" id="ARBA00023015"/>
    </source>
</evidence>
<keyword evidence="4" id="KW-0804">Transcription</keyword>
<evidence type="ECO:0000256" key="1">
    <source>
        <dbReference type="ARBA" id="ARBA00022833"/>
    </source>
</evidence>
<evidence type="ECO:0000313" key="6">
    <source>
        <dbReference type="Proteomes" id="UP000827724"/>
    </source>
</evidence>
<organism evidence="5 6">
    <name type="scientific">Trichoderma cornu-damae</name>
    <dbReference type="NCBI Taxonomy" id="654480"/>
    <lineage>
        <taxon>Eukaryota</taxon>
        <taxon>Fungi</taxon>
        <taxon>Dikarya</taxon>
        <taxon>Ascomycota</taxon>
        <taxon>Pezizomycotina</taxon>
        <taxon>Sordariomycetes</taxon>
        <taxon>Hypocreomycetidae</taxon>
        <taxon>Hypocreales</taxon>
        <taxon>Hypocreaceae</taxon>
        <taxon>Trichoderma</taxon>
    </lineage>
</organism>
<dbReference type="AlphaFoldDB" id="A0A9P8QML8"/>
<dbReference type="GO" id="GO:0003677">
    <property type="term" value="F:DNA binding"/>
    <property type="evidence" value="ECO:0007669"/>
    <property type="project" value="UniProtKB-KW"/>
</dbReference>
<keyword evidence="2" id="KW-0805">Transcription regulation</keyword>
<evidence type="ECO:0000313" key="5">
    <source>
        <dbReference type="EMBL" id="KAH6605267.1"/>
    </source>
</evidence>
<evidence type="ECO:0000256" key="4">
    <source>
        <dbReference type="ARBA" id="ARBA00023163"/>
    </source>
</evidence>
<feature type="non-terminal residue" evidence="5">
    <location>
        <position position="173"/>
    </location>
</feature>
<dbReference type="PANTHER" id="PTHR47171">
    <property type="entry name" value="FARA-RELATED"/>
    <property type="match status" value="1"/>
</dbReference>
<sequence>MLPGQKTNIPRCSFGVILLCRPTSTGDDAVSNFWGDRPKAITAANEITRVMEDILSTSLVRLCQIHTRIPALFNSLSMHVFSLCTSGIIGRELAENRARTCMLGLTCLQDSWPVSGWILKLFVDIIERLRKTLTNRNRSGELSIVTASPALDPLQQPKNRRRIYGHQPRAMED</sequence>
<comment type="caution">
    <text evidence="5">The sequence shown here is derived from an EMBL/GenBank/DDBJ whole genome shotgun (WGS) entry which is preliminary data.</text>
</comment>
<keyword evidence="1" id="KW-0862">Zinc</keyword>
<accession>A0A9P8QML8</accession>